<name>A0A813I5H3_POLGL</name>
<evidence type="ECO:0000313" key="2">
    <source>
        <dbReference type="EMBL" id="CAE8645801.1"/>
    </source>
</evidence>
<accession>A0A813I5H3</accession>
<gene>
    <name evidence="2" type="ORF">PGLA2088_LOCUS4232</name>
</gene>
<comment type="caution">
    <text evidence="2">The sequence shown here is derived from an EMBL/GenBank/DDBJ whole genome shotgun (WGS) entry which is preliminary data.</text>
</comment>
<protein>
    <submittedName>
        <fullName evidence="2">Uncharacterized protein</fullName>
    </submittedName>
</protein>
<keyword evidence="1" id="KW-1133">Transmembrane helix</keyword>
<dbReference type="Proteomes" id="UP000626109">
    <property type="component" value="Unassembled WGS sequence"/>
</dbReference>
<feature type="non-terminal residue" evidence="2">
    <location>
        <position position="109"/>
    </location>
</feature>
<dbReference type="EMBL" id="CAJNNW010003857">
    <property type="protein sequence ID" value="CAE8645801.1"/>
    <property type="molecule type" value="Genomic_DNA"/>
</dbReference>
<dbReference type="AlphaFoldDB" id="A0A813I5H3"/>
<evidence type="ECO:0000313" key="3">
    <source>
        <dbReference type="Proteomes" id="UP000626109"/>
    </source>
</evidence>
<evidence type="ECO:0000256" key="1">
    <source>
        <dbReference type="SAM" id="Phobius"/>
    </source>
</evidence>
<reference evidence="2" key="1">
    <citation type="submission" date="2021-02" db="EMBL/GenBank/DDBJ databases">
        <authorList>
            <person name="Dougan E. K."/>
            <person name="Rhodes N."/>
            <person name="Thang M."/>
            <person name="Chan C."/>
        </authorList>
    </citation>
    <scope>NUCLEOTIDE SEQUENCE</scope>
</reference>
<keyword evidence="1" id="KW-0812">Transmembrane</keyword>
<feature type="transmembrane region" description="Helical" evidence="1">
    <location>
        <begin position="58"/>
        <end position="77"/>
    </location>
</feature>
<proteinExistence type="predicted"/>
<organism evidence="2 3">
    <name type="scientific">Polarella glacialis</name>
    <name type="common">Dinoflagellate</name>
    <dbReference type="NCBI Taxonomy" id="89957"/>
    <lineage>
        <taxon>Eukaryota</taxon>
        <taxon>Sar</taxon>
        <taxon>Alveolata</taxon>
        <taxon>Dinophyceae</taxon>
        <taxon>Suessiales</taxon>
        <taxon>Suessiaceae</taxon>
        <taxon>Polarella</taxon>
    </lineage>
</organism>
<keyword evidence="1" id="KW-0472">Membrane</keyword>
<sequence>MSSDEEALESATQKPRRPGFSALAQAQRLQDEVQGAVQGAQRLQDSPWAGVAVQLGDALLQLFLALWALLLLVLISASRSSWAMLKSVASFLKDGQELDLRPAWQDALE</sequence>